<proteinExistence type="predicted"/>
<evidence type="ECO:0000313" key="1">
    <source>
        <dbReference type="EMBL" id="WHQ71035.1"/>
    </source>
</evidence>
<accession>A0AAX3WKC9</accession>
<dbReference type="EMBL" id="CP073633">
    <property type="protein sequence ID" value="WHQ71035.1"/>
    <property type="molecule type" value="Genomic_DNA"/>
</dbReference>
<name>A0AAX3WKC9_METEX</name>
<sequence>MWHHCAEQGFARQVRIRLAERLRAFRKHHILLVARTMGSVIAYHVVRQLEREDPSLRIEHLVTVGSPLGGAKVKLKFEAEHGALRMPNSVSAWMNLADDDDVLAITGALEADDGPGETGVSVDDRRVVNACQWANGEPNPYKSYGYLRTQEFSRIAVSYA</sequence>
<dbReference type="Gene3D" id="3.40.50.1820">
    <property type="entry name" value="alpha/beta hydrolase"/>
    <property type="match status" value="1"/>
</dbReference>
<protein>
    <submittedName>
        <fullName evidence="1">Uncharacterized protein</fullName>
    </submittedName>
</protein>
<organism evidence="1 2">
    <name type="scientific">Methylorubrum extorquens</name>
    <name type="common">Methylobacterium dichloromethanicum</name>
    <name type="synonym">Methylobacterium extorquens</name>
    <dbReference type="NCBI Taxonomy" id="408"/>
    <lineage>
        <taxon>Bacteria</taxon>
        <taxon>Pseudomonadati</taxon>
        <taxon>Pseudomonadota</taxon>
        <taxon>Alphaproteobacteria</taxon>
        <taxon>Hyphomicrobiales</taxon>
        <taxon>Methylobacteriaceae</taxon>
        <taxon>Methylorubrum</taxon>
    </lineage>
</organism>
<dbReference type="AlphaFoldDB" id="A0AAX3WKC9"/>
<reference evidence="1" key="1">
    <citation type="journal article" date="2022" name="Biotechnol. Bioprocess Eng.">
        <title>Pan-genome Analysis Reveals Comparative Genomic Features of Central Metabolic Pathways in Methylorubrum extorquens.</title>
        <authorList>
            <person name="Lee G.M."/>
            <person name="Scott-Nevros Z.K."/>
            <person name="Lee S.-M."/>
            <person name="Kim D."/>
        </authorList>
    </citation>
    <scope>NUCLEOTIDE SEQUENCE</scope>
    <source>
        <strain evidence="1">ATCC 55366</strain>
    </source>
</reference>
<dbReference type="Proteomes" id="UP001223720">
    <property type="component" value="Chromosome"/>
</dbReference>
<dbReference type="InterPro" id="IPR029058">
    <property type="entry name" value="AB_hydrolase_fold"/>
</dbReference>
<gene>
    <name evidence="1" type="ORF">KEC54_05400</name>
</gene>
<dbReference type="RefSeq" id="WP_012753600.1">
    <property type="nucleotide sequence ID" value="NZ_BJVP01000037.1"/>
</dbReference>
<evidence type="ECO:0000313" key="2">
    <source>
        <dbReference type="Proteomes" id="UP001223720"/>
    </source>
</evidence>